<evidence type="ECO:0000313" key="2">
    <source>
        <dbReference type="EMBL" id="CAA9251418.1"/>
    </source>
</evidence>
<dbReference type="EMBL" id="CADCTH010000266">
    <property type="protein sequence ID" value="CAA9251418.1"/>
    <property type="molecule type" value="Genomic_DNA"/>
</dbReference>
<gene>
    <name evidence="2" type="ORF">AVDCRST_MAG54-2007</name>
</gene>
<sequence>RTTPRAVVAPAEPVVPPAQDVAPQRVAETQPQPPVEPNGGAADDDAADT</sequence>
<proteinExistence type="predicted"/>
<feature type="compositionally biased region" description="Low complexity" evidence="1">
    <location>
        <begin position="1"/>
        <end position="27"/>
    </location>
</feature>
<reference evidence="2" key="1">
    <citation type="submission" date="2020-02" db="EMBL/GenBank/DDBJ databases">
        <authorList>
            <person name="Meier V. D."/>
        </authorList>
    </citation>
    <scope>NUCLEOTIDE SEQUENCE</scope>
    <source>
        <strain evidence="2">AVDCRST_MAG54</strain>
    </source>
</reference>
<feature type="non-terminal residue" evidence="2">
    <location>
        <position position="1"/>
    </location>
</feature>
<name>A0A6J4III7_9PSEU</name>
<evidence type="ECO:0000256" key="1">
    <source>
        <dbReference type="SAM" id="MobiDB-lite"/>
    </source>
</evidence>
<protein>
    <submittedName>
        <fullName evidence="2">Uncharacterized protein</fullName>
    </submittedName>
</protein>
<accession>A0A6J4III7</accession>
<feature type="region of interest" description="Disordered" evidence="1">
    <location>
        <begin position="1"/>
        <end position="49"/>
    </location>
</feature>
<dbReference type="AlphaFoldDB" id="A0A6J4III7"/>
<organism evidence="2">
    <name type="scientific">uncultured Actinomycetospora sp</name>
    <dbReference type="NCBI Taxonomy" id="1135996"/>
    <lineage>
        <taxon>Bacteria</taxon>
        <taxon>Bacillati</taxon>
        <taxon>Actinomycetota</taxon>
        <taxon>Actinomycetes</taxon>
        <taxon>Pseudonocardiales</taxon>
        <taxon>Pseudonocardiaceae</taxon>
        <taxon>Actinomycetospora</taxon>
        <taxon>environmental samples</taxon>
    </lineage>
</organism>